<protein>
    <submittedName>
        <fullName evidence="1">Uncharacterized protein</fullName>
    </submittedName>
</protein>
<accession>A0AAV4SCA1</accession>
<dbReference type="AlphaFoldDB" id="A0AAV4SCA1"/>
<gene>
    <name evidence="1" type="ORF">CEXT_343081</name>
</gene>
<proteinExistence type="predicted"/>
<evidence type="ECO:0000313" key="2">
    <source>
        <dbReference type="Proteomes" id="UP001054945"/>
    </source>
</evidence>
<keyword evidence="2" id="KW-1185">Reference proteome</keyword>
<reference evidence="1 2" key="1">
    <citation type="submission" date="2021-06" db="EMBL/GenBank/DDBJ databases">
        <title>Caerostris extrusa draft genome.</title>
        <authorList>
            <person name="Kono N."/>
            <person name="Arakawa K."/>
        </authorList>
    </citation>
    <scope>NUCLEOTIDE SEQUENCE [LARGE SCALE GENOMIC DNA]</scope>
</reference>
<name>A0AAV4SCA1_CAEEX</name>
<organism evidence="1 2">
    <name type="scientific">Caerostris extrusa</name>
    <name type="common">Bark spider</name>
    <name type="synonym">Caerostris bankana</name>
    <dbReference type="NCBI Taxonomy" id="172846"/>
    <lineage>
        <taxon>Eukaryota</taxon>
        <taxon>Metazoa</taxon>
        <taxon>Ecdysozoa</taxon>
        <taxon>Arthropoda</taxon>
        <taxon>Chelicerata</taxon>
        <taxon>Arachnida</taxon>
        <taxon>Araneae</taxon>
        <taxon>Araneomorphae</taxon>
        <taxon>Entelegynae</taxon>
        <taxon>Araneoidea</taxon>
        <taxon>Araneidae</taxon>
        <taxon>Caerostris</taxon>
    </lineage>
</organism>
<dbReference type="EMBL" id="BPLR01009425">
    <property type="protein sequence ID" value="GIY31800.1"/>
    <property type="molecule type" value="Genomic_DNA"/>
</dbReference>
<dbReference type="Proteomes" id="UP001054945">
    <property type="component" value="Unassembled WGS sequence"/>
</dbReference>
<comment type="caution">
    <text evidence="1">The sequence shown here is derived from an EMBL/GenBank/DDBJ whole genome shotgun (WGS) entry which is preliminary data.</text>
</comment>
<sequence length="169" mass="18926">MENKEGREAPIATSETDCRIKSSLCNSLKWWPLVMIFFPLSLSAFLGATEYPRFPDHPSRGDDCAEAILVDRFGNCVAHKHNKMVGESLERMYSFYSDVACNKLADETRGGSANTKPLDLYGVAGAFMDVVFRCCSFHPAWTGCDEFLLNSQQALWRWQNAVSCSHTIA</sequence>
<evidence type="ECO:0000313" key="1">
    <source>
        <dbReference type="EMBL" id="GIY31800.1"/>
    </source>
</evidence>